<keyword evidence="2" id="KW-1185">Reference proteome</keyword>
<comment type="caution">
    <text evidence="1">The sequence shown here is derived from an EMBL/GenBank/DDBJ whole genome shotgun (WGS) entry which is preliminary data.</text>
</comment>
<organism evidence="1 2">
    <name type="scientific">Mycena rosella</name>
    <name type="common">Pink bonnet</name>
    <name type="synonym">Agaricus rosellus</name>
    <dbReference type="NCBI Taxonomy" id="1033263"/>
    <lineage>
        <taxon>Eukaryota</taxon>
        <taxon>Fungi</taxon>
        <taxon>Dikarya</taxon>
        <taxon>Basidiomycota</taxon>
        <taxon>Agaricomycotina</taxon>
        <taxon>Agaricomycetes</taxon>
        <taxon>Agaricomycetidae</taxon>
        <taxon>Agaricales</taxon>
        <taxon>Marasmiineae</taxon>
        <taxon>Mycenaceae</taxon>
        <taxon>Mycena</taxon>
    </lineage>
</organism>
<accession>A0AAD7FS80</accession>
<reference evidence="1" key="1">
    <citation type="submission" date="2023-03" db="EMBL/GenBank/DDBJ databases">
        <title>Massive genome expansion in bonnet fungi (Mycena s.s.) driven by repeated elements and novel gene families across ecological guilds.</title>
        <authorList>
            <consortium name="Lawrence Berkeley National Laboratory"/>
            <person name="Harder C.B."/>
            <person name="Miyauchi S."/>
            <person name="Viragh M."/>
            <person name="Kuo A."/>
            <person name="Thoen E."/>
            <person name="Andreopoulos B."/>
            <person name="Lu D."/>
            <person name="Skrede I."/>
            <person name="Drula E."/>
            <person name="Henrissat B."/>
            <person name="Morin E."/>
            <person name="Kohler A."/>
            <person name="Barry K."/>
            <person name="LaButti K."/>
            <person name="Morin E."/>
            <person name="Salamov A."/>
            <person name="Lipzen A."/>
            <person name="Mereny Z."/>
            <person name="Hegedus B."/>
            <person name="Baldrian P."/>
            <person name="Stursova M."/>
            <person name="Weitz H."/>
            <person name="Taylor A."/>
            <person name="Grigoriev I.V."/>
            <person name="Nagy L.G."/>
            <person name="Martin F."/>
            <person name="Kauserud H."/>
        </authorList>
    </citation>
    <scope>NUCLEOTIDE SEQUENCE</scope>
    <source>
        <strain evidence="1">CBHHK067</strain>
    </source>
</reference>
<gene>
    <name evidence="1" type="ORF">B0H17DRAFT_1216656</name>
</gene>
<evidence type="ECO:0000313" key="1">
    <source>
        <dbReference type="EMBL" id="KAJ7640201.1"/>
    </source>
</evidence>
<dbReference type="Proteomes" id="UP001221757">
    <property type="component" value="Unassembled WGS sequence"/>
</dbReference>
<dbReference type="AlphaFoldDB" id="A0AAD7FS80"/>
<protein>
    <submittedName>
        <fullName evidence="1">Uncharacterized protein</fullName>
    </submittedName>
</protein>
<name>A0AAD7FS80_MYCRO</name>
<proteinExistence type="predicted"/>
<dbReference type="EMBL" id="JARKIE010000432">
    <property type="protein sequence ID" value="KAJ7640201.1"/>
    <property type="molecule type" value="Genomic_DNA"/>
</dbReference>
<sequence length="162" mass="17748">MAANEKHTFDFTKKHRQLKTHLVCATHKGELCFVSSVDGHHHRVDPYQVSLWAKEISVGNATTARPPENIVFQDFFAPAAKRARTVWAGADASSSGKDLSSPLHCSPLWTITMAAVNASNVDVPTSLHRSSSCTFGSPGNENSSSYTIHYLPVTNILRQIDD</sequence>
<evidence type="ECO:0000313" key="2">
    <source>
        <dbReference type="Proteomes" id="UP001221757"/>
    </source>
</evidence>